<proteinExistence type="inferred from homology"/>
<dbReference type="Gene3D" id="3.10.129.10">
    <property type="entry name" value="Hotdog Thioesterase"/>
    <property type="match status" value="1"/>
</dbReference>
<dbReference type="AlphaFoldDB" id="A0A7T3ZXX1"/>
<accession>A0A7T3ZXX1</accession>
<dbReference type="PANTHER" id="PTHR43841">
    <property type="entry name" value="3-HYDROXYACYL-THIOESTER DEHYDRATASE HTDX-RELATED"/>
    <property type="match status" value="1"/>
</dbReference>
<gene>
    <name evidence="3" type="ORF">I6H47_12510</name>
</gene>
<dbReference type="InterPro" id="IPR002539">
    <property type="entry name" value="MaoC-like_dom"/>
</dbReference>
<dbReference type="Pfam" id="PF01575">
    <property type="entry name" value="MaoC_dehydratas"/>
    <property type="match status" value="1"/>
</dbReference>
<dbReference type="GO" id="GO:0006633">
    <property type="term" value="P:fatty acid biosynthetic process"/>
    <property type="evidence" value="ECO:0007669"/>
    <property type="project" value="InterPro"/>
</dbReference>
<dbReference type="InterPro" id="IPR003965">
    <property type="entry name" value="Fatty_acid_synthase"/>
</dbReference>
<dbReference type="SUPFAM" id="SSF54637">
    <property type="entry name" value="Thioesterase/thiol ester dehydrase-isomerase"/>
    <property type="match status" value="2"/>
</dbReference>
<dbReference type="PRINTS" id="PR01483">
    <property type="entry name" value="FASYNTHASE"/>
</dbReference>
<dbReference type="GO" id="GO:0004312">
    <property type="term" value="F:fatty acid synthase activity"/>
    <property type="evidence" value="ECO:0007669"/>
    <property type="project" value="InterPro"/>
</dbReference>
<dbReference type="GO" id="GO:0005835">
    <property type="term" value="C:fatty acid synthase complex"/>
    <property type="evidence" value="ECO:0007669"/>
    <property type="project" value="InterPro"/>
</dbReference>
<dbReference type="PANTHER" id="PTHR43841:SF3">
    <property type="entry name" value="(3R)-HYDROXYACYL-ACP DEHYDRATASE SUBUNIT HADB"/>
    <property type="match status" value="1"/>
</dbReference>
<organism evidence="3 4">
    <name type="scientific">Brevibacterium casei</name>
    <dbReference type="NCBI Taxonomy" id="33889"/>
    <lineage>
        <taxon>Bacteria</taxon>
        <taxon>Bacillati</taxon>
        <taxon>Actinomycetota</taxon>
        <taxon>Actinomycetes</taxon>
        <taxon>Micrococcales</taxon>
        <taxon>Brevibacteriaceae</taxon>
        <taxon>Brevibacterium</taxon>
    </lineage>
</organism>
<evidence type="ECO:0000313" key="4">
    <source>
        <dbReference type="Proteomes" id="UP000595374"/>
    </source>
</evidence>
<reference evidence="3 4" key="1">
    <citation type="submission" date="2020-12" db="EMBL/GenBank/DDBJ databases">
        <title>FDA dAtabase for Regulatory Grade micrObial Sequences (FDA-ARGOS): Supporting development and validation of Infectious Disease Dx tests.</title>
        <authorList>
            <person name="Sproer C."/>
            <person name="Gronow S."/>
            <person name="Severitt S."/>
            <person name="Schroder I."/>
            <person name="Tallon L."/>
            <person name="Sadzewicz L."/>
            <person name="Zhao X."/>
            <person name="Boylan J."/>
            <person name="Ott S."/>
            <person name="Bowen H."/>
            <person name="Vavikolanu K."/>
            <person name="Mehta A."/>
            <person name="Aluvathingal J."/>
            <person name="Nadendla S."/>
            <person name="Lowell S."/>
            <person name="Myers T."/>
            <person name="Yan Y."/>
            <person name="Sichtig H."/>
        </authorList>
    </citation>
    <scope>NUCLEOTIDE SEQUENCE [LARGE SCALE GENOMIC DNA]</scope>
    <source>
        <strain evidence="3 4">FDAARGOS_990</strain>
    </source>
</reference>
<name>A0A7T3ZXX1_9MICO</name>
<evidence type="ECO:0000256" key="1">
    <source>
        <dbReference type="ARBA" id="ARBA00005254"/>
    </source>
</evidence>
<evidence type="ECO:0000259" key="2">
    <source>
        <dbReference type="Pfam" id="PF01575"/>
    </source>
</evidence>
<protein>
    <recommendedName>
        <fullName evidence="2">MaoC-like domain-containing protein</fullName>
    </recommendedName>
</protein>
<evidence type="ECO:0000313" key="3">
    <source>
        <dbReference type="EMBL" id="QQB13615.1"/>
    </source>
</evidence>
<dbReference type="Proteomes" id="UP000595374">
    <property type="component" value="Chromosome"/>
</dbReference>
<dbReference type="EMBL" id="CP065989">
    <property type="protein sequence ID" value="QQB13615.1"/>
    <property type="molecule type" value="Genomic_DNA"/>
</dbReference>
<feature type="domain" description="MaoC-like" evidence="2">
    <location>
        <begin position="180"/>
        <end position="249"/>
    </location>
</feature>
<dbReference type="RefSeq" id="WP_198498796.1">
    <property type="nucleotide sequence ID" value="NZ_CP065989.1"/>
</dbReference>
<sequence length="286" mass="30478">MSMLPVYAKAVLKALPFGTRPGTDLPDRTIARSIAIDATAYAGFAKVIEAPLRDVVHPGYLHVLAFPLSMQLLSDPAVPLPLVGMVHIRNRVEVIRPVRIGDVVDFSVSLAGPFAHPAGTTIDVEVTAQVEGETVLTETTTYLAKGKRLAGAQEQPQPAREDFVAPLPTARWRLDPIIGQRYAKVSGDYNPIHLNGLAARGFGFPKVIAHGMYTASRALAAADPRLESYRWDVSFAKPILLPATVGFAFTAGARHEAADFAVFDPAKGKPHVLSSVSSSAAPTGIA</sequence>
<comment type="similarity">
    <text evidence="1">Belongs to the enoyl-CoA hydratase/isomerase family.</text>
</comment>
<dbReference type="InterPro" id="IPR029069">
    <property type="entry name" value="HotDog_dom_sf"/>
</dbReference>